<dbReference type="InParanoid" id="A0A7M7N4V1"/>
<dbReference type="SUPFAM" id="SSF56784">
    <property type="entry name" value="HAD-like"/>
    <property type="match status" value="1"/>
</dbReference>
<dbReference type="FunFam" id="3.40.50.300:FF:000737">
    <property type="entry name" value="Bifunctional polynucleotide phosphatase/kinase"/>
    <property type="match status" value="1"/>
</dbReference>
<dbReference type="InterPro" id="IPR023214">
    <property type="entry name" value="HAD_sf"/>
</dbReference>
<dbReference type="RefSeq" id="XP_030831174.1">
    <property type="nucleotide sequence ID" value="XM_030975314.1"/>
</dbReference>
<dbReference type="NCBIfam" id="TIGR01662">
    <property type="entry name" value="HAD-SF-IIIA"/>
    <property type="match status" value="1"/>
</dbReference>
<evidence type="ECO:0000256" key="4">
    <source>
        <dbReference type="ARBA" id="ARBA00023204"/>
    </source>
</evidence>
<dbReference type="SUPFAM" id="SSF49879">
    <property type="entry name" value="SMAD/FHA domain"/>
    <property type="match status" value="1"/>
</dbReference>
<dbReference type="GO" id="GO:0005634">
    <property type="term" value="C:nucleus"/>
    <property type="evidence" value="ECO:0000318"/>
    <property type="project" value="GO_Central"/>
</dbReference>
<evidence type="ECO:0000256" key="5">
    <source>
        <dbReference type="ARBA" id="ARBA00023242"/>
    </source>
</evidence>
<evidence type="ECO:0000256" key="1">
    <source>
        <dbReference type="ARBA" id="ARBA00004123"/>
    </source>
</evidence>
<evidence type="ECO:0000313" key="8">
    <source>
        <dbReference type="EnsemblMetazoa" id="XP_030831174"/>
    </source>
</evidence>
<evidence type="ECO:0000256" key="6">
    <source>
        <dbReference type="SAM" id="MobiDB-lite"/>
    </source>
</evidence>
<dbReference type="Pfam" id="PF08645">
    <property type="entry name" value="PNK3P"/>
    <property type="match status" value="1"/>
</dbReference>
<dbReference type="Gene3D" id="3.40.50.1000">
    <property type="entry name" value="HAD superfamily/HAD-like"/>
    <property type="match status" value="1"/>
</dbReference>
<protein>
    <recommendedName>
        <fullName evidence="7">PNK FHA domain-containing protein</fullName>
    </recommendedName>
</protein>
<accession>A0A7M7N4V1</accession>
<dbReference type="SUPFAM" id="SSF52540">
    <property type="entry name" value="P-loop containing nucleoside triphosphate hydrolases"/>
    <property type="match status" value="1"/>
</dbReference>
<dbReference type="GO" id="GO:0006281">
    <property type="term" value="P:DNA repair"/>
    <property type="evidence" value="ECO:0000318"/>
    <property type="project" value="GO_Central"/>
</dbReference>
<keyword evidence="4" id="KW-0234">DNA repair</keyword>
<dbReference type="Gene3D" id="2.60.200.20">
    <property type="match status" value="1"/>
</dbReference>
<feature type="compositionally biased region" description="Basic and acidic residues" evidence="6">
    <location>
        <begin position="210"/>
        <end position="232"/>
    </location>
</feature>
<dbReference type="GO" id="GO:0046404">
    <property type="term" value="F:ATP-dependent polydeoxyribonucleotide 5'-hydroxyl-kinase activity"/>
    <property type="evidence" value="ECO:0000318"/>
    <property type="project" value="GO_Central"/>
</dbReference>
<keyword evidence="9" id="KW-1185">Reference proteome</keyword>
<evidence type="ECO:0000313" key="9">
    <source>
        <dbReference type="Proteomes" id="UP000007110"/>
    </source>
</evidence>
<keyword evidence="5" id="KW-0539">Nucleus</keyword>
<dbReference type="InterPro" id="IPR041388">
    <property type="entry name" value="FHA_2"/>
</dbReference>
<feature type="compositionally biased region" description="Polar residues" evidence="6">
    <location>
        <begin position="123"/>
        <end position="142"/>
    </location>
</feature>
<feature type="compositionally biased region" description="Basic and acidic residues" evidence="6">
    <location>
        <begin position="143"/>
        <end position="160"/>
    </location>
</feature>
<dbReference type="PANTHER" id="PTHR12083">
    <property type="entry name" value="BIFUNCTIONAL POLYNUCLEOTIDE PHOSPHATASE/KINASE"/>
    <property type="match status" value="1"/>
</dbReference>
<dbReference type="OMA" id="HCRHNER"/>
<dbReference type="InterPro" id="IPR006551">
    <property type="entry name" value="Polynucleotide_phosphatase"/>
</dbReference>
<dbReference type="OrthoDB" id="19045at2759"/>
<dbReference type="GO" id="GO:0046403">
    <property type="term" value="F:polynucleotide 3'-phosphatase activity"/>
    <property type="evidence" value="ECO:0000318"/>
    <property type="project" value="GO_Central"/>
</dbReference>
<dbReference type="EnsemblMetazoa" id="XM_030975314">
    <property type="protein sequence ID" value="XP_030831174"/>
    <property type="gene ID" value="LOC580136"/>
</dbReference>
<dbReference type="CDD" id="cd01625">
    <property type="entry name" value="HAD_PNP"/>
    <property type="match status" value="1"/>
</dbReference>
<evidence type="ECO:0000256" key="2">
    <source>
        <dbReference type="ARBA" id="ARBA00022763"/>
    </source>
</evidence>
<dbReference type="KEGG" id="spu:580136"/>
<evidence type="ECO:0000259" key="7">
    <source>
        <dbReference type="Pfam" id="PF17913"/>
    </source>
</evidence>
<dbReference type="InterPro" id="IPR008984">
    <property type="entry name" value="SMAD_FHA_dom_sf"/>
</dbReference>
<dbReference type="FunFam" id="2.60.200.20:FF:000058">
    <property type="entry name" value="GM26347"/>
    <property type="match status" value="1"/>
</dbReference>
<dbReference type="InterPro" id="IPR036412">
    <property type="entry name" value="HAD-like_sf"/>
</dbReference>
<dbReference type="GeneID" id="580136"/>
<dbReference type="NCBIfam" id="TIGR01663">
    <property type="entry name" value="PNK-3'Pase"/>
    <property type="match status" value="1"/>
</dbReference>
<dbReference type="Proteomes" id="UP000007110">
    <property type="component" value="Unassembled WGS sequence"/>
</dbReference>
<reference evidence="9" key="1">
    <citation type="submission" date="2015-02" db="EMBL/GenBank/DDBJ databases">
        <title>Genome sequencing for Strongylocentrotus purpuratus.</title>
        <authorList>
            <person name="Murali S."/>
            <person name="Liu Y."/>
            <person name="Vee V."/>
            <person name="English A."/>
            <person name="Wang M."/>
            <person name="Skinner E."/>
            <person name="Han Y."/>
            <person name="Muzny D.M."/>
            <person name="Worley K.C."/>
            <person name="Gibbs R.A."/>
        </authorList>
    </citation>
    <scope>NUCLEOTIDE SEQUENCE</scope>
</reference>
<dbReference type="NCBIfam" id="TIGR01664">
    <property type="entry name" value="DNA-3'-Pase"/>
    <property type="match status" value="1"/>
</dbReference>
<dbReference type="Gene3D" id="3.40.50.300">
    <property type="entry name" value="P-loop containing nucleotide triphosphate hydrolases"/>
    <property type="match status" value="1"/>
</dbReference>
<sequence length="658" mass="72379">MHLTVLCRSLRPIILNRLHIMQCQLRPTTRLNSAPHNIDVPRDQTIVLGRSPVTGITDKKLSRQHVEVTAAYSSQTLTVKQIGPNAACFHGNELQKGATVKLSKDDCFELLQGKYEYSVYFSDTQSESPGTSTGKSSGNSMKSDTKDKTDKEERLNEGRKQVKSAKKRPLDSDGDDSDSGKEEEPESKKIKKETKPSEDDIDQKLAALQRKAEDAERKQKAKKLNEPNESKSLKASRMGEGGERTSPGVSKGNGNGDTSGGGSGGGAPAAGSGKPSTVEEWKEDGKLLVYKSVGVKAGSKVAGFDMDGTLITTSSGKVFAQNADDWKIIFSEVPGKLKKLHEGGYKIVIFTNQLGISKGKLSVKDFRRKLCNVQKKLGVPMQAFAATSGGVYRKPMTGMWEYFQSKGNDGITVDIKASIYVGDAAGRPADWTPKRKKDFSMSDRLFALNVGIPFKTPEEFFLGYKPAKFNMPAFDPTTVSTSTPLFHPPSTALPASVQEVVILVGFPASGKSTFVKNHVLPHKYVHVNRDTMGSWQKCVAACSSALCKGQSVVIDNTNADVDSRKRYVDCAKKANVQCRCFSFTTTFDHARHNEKFRQLTPAGKNHASIADMIFYTFRKNFVAPKKEEGYSEVVQVNFLPTFNNKDEEKLYKKFLLEK</sequence>
<dbReference type="CTD" id="11284"/>
<keyword evidence="2" id="KW-0227">DNA damage</keyword>
<dbReference type="InterPro" id="IPR013954">
    <property type="entry name" value="PNK3P"/>
</dbReference>
<dbReference type="PANTHER" id="PTHR12083:SF9">
    <property type="entry name" value="BIFUNCTIONAL POLYNUCLEOTIDE PHOSPHATASE_KINASE"/>
    <property type="match status" value="1"/>
</dbReference>
<dbReference type="InterPro" id="IPR006550">
    <property type="entry name" value="PNKP"/>
</dbReference>
<dbReference type="InterPro" id="IPR006549">
    <property type="entry name" value="HAD-SF_hydro_IIIA"/>
</dbReference>
<feature type="compositionally biased region" description="Basic and acidic residues" evidence="6">
    <location>
        <begin position="178"/>
        <end position="198"/>
    </location>
</feature>
<comment type="subcellular location">
    <subcellularLocation>
        <location evidence="1">Nucleus</location>
    </subcellularLocation>
</comment>
<dbReference type="Pfam" id="PF17913">
    <property type="entry name" value="FHA_2"/>
    <property type="match status" value="1"/>
</dbReference>
<proteinExistence type="predicted"/>
<feature type="region of interest" description="Disordered" evidence="6">
    <location>
        <begin position="123"/>
        <end position="278"/>
    </location>
</feature>
<dbReference type="Pfam" id="PF13671">
    <property type="entry name" value="AAA_33"/>
    <property type="match status" value="1"/>
</dbReference>
<evidence type="ECO:0000256" key="3">
    <source>
        <dbReference type="ARBA" id="ARBA00022801"/>
    </source>
</evidence>
<organism evidence="8 9">
    <name type="scientific">Strongylocentrotus purpuratus</name>
    <name type="common">Purple sea urchin</name>
    <dbReference type="NCBI Taxonomy" id="7668"/>
    <lineage>
        <taxon>Eukaryota</taxon>
        <taxon>Metazoa</taxon>
        <taxon>Echinodermata</taxon>
        <taxon>Eleutherozoa</taxon>
        <taxon>Echinozoa</taxon>
        <taxon>Echinoidea</taxon>
        <taxon>Euechinoidea</taxon>
        <taxon>Echinacea</taxon>
        <taxon>Camarodonta</taxon>
        <taxon>Echinidea</taxon>
        <taxon>Strongylocentrotidae</taxon>
        <taxon>Strongylocentrotus</taxon>
    </lineage>
</organism>
<feature type="domain" description="PNK FHA" evidence="7">
    <location>
        <begin position="31"/>
        <end position="96"/>
    </location>
</feature>
<dbReference type="FunFam" id="3.40.50.1000:FF:000078">
    <property type="entry name" value="Bifunctional polynucleotide phosphatase/kinase"/>
    <property type="match status" value="1"/>
</dbReference>
<reference evidence="8" key="2">
    <citation type="submission" date="2021-01" db="UniProtKB">
        <authorList>
            <consortium name="EnsemblMetazoa"/>
        </authorList>
    </citation>
    <scope>IDENTIFICATION</scope>
</reference>
<name>A0A7M7N4V1_STRPU</name>
<keyword evidence="3" id="KW-0378">Hydrolase</keyword>
<dbReference type="AlphaFoldDB" id="A0A7M7N4V1"/>
<dbReference type="InterPro" id="IPR027417">
    <property type="entry name" value="P-loop_NTPase"/>
</dbReference>
<feature type="compositionally biased region" description="Gly residues" evidence="6">
    <location>
        <begin position="251"/>
        <end position="268"/>
    </location>
</feature>